<comment type="caution">
    <text evidence="6">The sequence shown here is derived from an EMBL/GenBank/DDBJ whole genome shotgun (WGS) entry which is preliminary data.</text>
</comment>
<keyword evidence="7" id="KW-1185">Reference proteome</keyword>
<dbReference type="RefSeq" id="WP_116270917.1">
    <property type="nucleotide sequence ID" value="NZ_BGZJ01000002.1"/>
</dbReference>
<name>A0A388SEI1_9BURK</name>
<keyword evidence="4" id="KW-0560">Oxidoreductase</keyword>
<evidence type="ECO:0000256" key="2">
    <source>
        <dbReference type="ARBA" id="ARBA00022630"/>
    </source>
</evidence>
<keyword evidence="2" id="KW-0285">Flavoprotein</keyword>
<evidence type="ECO:0000259" key="5">
    <source>
        <dbReference type="Pfam" id="PF00890"/>
    </source>
</evidence>
<dbReference type="EMBL" id="BGZJ01000002">
    <property type="protein sequence ID" value="GBO94698.1"/>
    <property type="molecule type" value="Genomic_DNA"/>
</dbReference>
<evidence type="ECO:0000256" key="1">
    <source>
        <dbReference type="ARBA" id="ARBA00001974"/>
    </source>
</evidence>
<keyword evidence="3" id="KW-0274">FAD</keyword>
<dbReference type="Proteomes" id="UP000266091">
    <property type="component" value="Unassembled WGS sequence"/>
</dbReference>
<dbReference type="PANTHER" id="PTHR43400:SF7">
    <property type="entry name" value="FAD-DEPENDENT OXIDOREDUCTASE 2 FAD BINDING DOMAIN-CONTAINING PROTEIN"/>
    <property type="match status" value="1"/>
</dbReference>
<dbReference type="OrthoDB" id="9813348at2"/>
<dbReference type="Gene3D" id="3.90.700.10">
    <property type="entry name" value="Succinate dehydrogenase/fumarate reductase flavoprotein, catalytic domain"/>
    <property type="match status" value="1"/>
</dbReference>
<reference evidence="6 7" key="1">
    <citation type="journal article" date="2018" name="Int. J. Syst. Evol. Microbiol.">
        <title>Mesosutterella multiformis gen. nov., sp. nov., a member of the family Sutterellaceae and Sutterella megalosphaeroides sp. nov., isolated from human faeces.</title>
        <authorList>
            <person name="Sakamoto M."/>
            <person name="Ikeyama N."/>
            <person name="Kunihiro T."/>
            <person name="Iino T."/>
            <person name="Yuki M."/>
            <person name="Ohkuma M."/>
        </authorList>
    </citation>
    <scope>NUCLEOTIDE SEQUENCE [LARGE SCALE GENOMIC DNA]</scope>
    <source>
        <strain evidence="6 7">4NBBH2</strain>
    </source>
</reference>
<evidence type="ECO:0000256" key="3">
    <source>
        <dbReference type="ARBA" id="ARBA00022827"/>
    </source>
</evidence>
<evidence type="ECO:0000256" key="4">
    <source>
        <dbReference type="ARBA" id="ARBA00023002"/>
    </source>
</evidence>
<evidence type="ECO:0000313" key="6">
    <source>
        <dbReference type="EMBL" id="GBO94698.1"/>
    </source>
</evidence>
<dbReference type="InterPro" id="IPR027477">
    <property type="entry name" value="Succ_DH/fumarate_Rdtase_cat_sf"/>
</dbReference>
<organism evidence="6 7">
    <name type="scientific">Mesosutterella multiformis</name>
    <dbReference type="NCBI Taxonomy" id="2259133"/>
    <lineage>
        <taxon>Bacteria</taxon>
        <taxon>Pseudomonadati</taxon>
        <taxon>Pseudomonadota</taxon>
        <taxon>Betaproteobacteria</taxon>
        <taxon>Burkholderiales</taxon>
        <taxon>Sutterellaceae</taxon>
        <taxon>Mesosutterella</taxon>
    </lineage>
</organism>
<evidence type="ECO:0000313" key="7">
    <source>
        <dbReference type="Proteomes" id="UP000266091"/>
    </source>
</evidence>
<dbReference type="InterPro" id="IPR050315">
    <property type="entry name" value="FAD-oxidoreductase_2"/>
</dbReference>
<accession>A0A388SEI1</accession>
<dbReference type="InterPro" id="IPR003953">
    <property type="entry name" value="FAD-dep_OxRdtase_2_FAD-bd"/>
</dbReference>
<dbReference type="PANTHER" id="PTHR43400">
    <property type="entry name" value="FUMARATE REDUCTASE"/>
    <property type="match status" value="1"/>
</dbReference>
<dbReference type="Pfam" id="PF00890">
    <property type="entry name" value="FAD_binding_2"/>
    <property type="match status" value="1"/>
</dbReference>
<dbReference type="PRINTS" id="PR00411">
    <property type="entry name" value="PNDRDTASEI"/>
</dbReference>
<gene>
    <name evidence="6" type="ORF">MESMUL_20520</name>
</gene>
<dbReference type="SUPFAM" id="SSF51905">
    <property type="entry name" value="FAD/NAD(P)-binding domain"/>
    <property type="match status" value="1"/>
</dbReference>
<comment type="cofactor">
    <cofactor evidence="1">
        <name>FAD</name>
        <dbReference type="ChEBI" id="CHEBI:57692"/>
    </cofactor>
</comment>
<dbReference type="GO" id="GO:0016491">
    <property type="term" value="F:oxidoreductase activity"/>
    <property type="evidence" value="ECO:0007669"/>
    <property type="project" value="UniProtKB-KW"/>
</dbReference>
<dbReference type="SUPFAM" id="SSF56425">
    <property type="entry name" value="Succinate dehydrogenase/fumarate reductase flavoprotein, catalytic domain"/>
    <property type="match status" value="1"/>
</dbReference>
<proteinExistence type="predicted"/>
<sequence>MSEELEFFKRPEPITQCDETVECDVAVVGAGSPGVPCAIRAGELGMKVAVLQKESYASACGNFGAGILLDKSDPEQVEACVSLLVAGSDYRAKRGVLETWAKNSGVAVSWMVDRAKKAGCQVVDMGTAPHKAFLAKEGWDKLNFTTCVFGPKPYNTGVAVQELADWAEKNLPVKVYYKTPAVQLIQDETGRMTGVIGKDRAGKFIRFNAKKGVVMATGDYANDKRMMDYYLPDVTNLELKRRGRDGDGQKMIVWAGGRMENVGHTKMVHDMDAGPATMMSHPYLRVKASTGRRFSSEMVPMEYMNCFLLSKEDAGHYCQIFDSNYIEQAKKLGLPVEDTESLKNWMPEEKIEHKGVMEGLIDTWKADTLEELAKKLRIQDVPAFLETVKHYNEMAHAGKDTEFGVPADHLCPVEAGPFYGIHRHVRFTVGCSGVEINERLECLDKDDKPIPGLYAIGNLAGNFYGSMDYPLDIFGLNLGHNYTEGYVVAEELAKL</sequence>
<dbReference type="InterPro" id="IPR036188">
    <property type="entry name" value="FAD/NAD-bd_sf"/>
</dbReference>
<protein>
    <recommendedName>
        <fullName evidence="5">FAD-dependent oxidoreductase 2 FAD-binding domain-containing protein</fullName>
    </recommendedName>
</protein>
<dbReference type="AlphaFoldDB" id="A0A388SEI1"/>
<feature type="domain" description="FAD-dependent oxidoreductase 2 FAD-binding" evidence="5">
    <location>
        <begin position="24"/>
        <end position="463"/>
    </location>
</feature>
<dbReference type="Gene3D" id="3.50.50.60">
    <property type="entry name" value="FAD/NAD(P)-binding domain"/>
    <property type="match status" value="1"/>
</dbReference>